<dbReference type="EMBL" id="AP018365">
    <property type="protein sequence ID" value="BBB01055.1"/>
    <property type="molecule type" value="Genomic_DNA"/>
</dbReference>
<keyword evidence="2" id="KW-1185">Reference proteome</keyword>
<evidence type="ECO:0000313" key="2">
    <source>
        <dbReference type="Proteomes" id="UP000595703"/>
    </source>
</evidence>
<name>A0A7U3UYH4_9ACTN</name>
<reference evidence="1 2" key="3">
    <citation type="journal article" date="2011" name="Nat. Chem. Biol.">
        <title>Reveromycin A biosynthesis uses RevG and RevJ for stereospecific spiroacetal formation.</title>
        <authorList>
            <person name="Takahashi S."/>
            <person name="Toyoda A."/>
            <person name="Sekiyama Y."/>
            <person name="Takagi H."/>
            <person name="Nogawa T."/>
            <person name="Uramoto M."/>
            <person name="Suzuki R."/>
            <person name="Koshino H."/>
            <person name="Kumano T."/>
            <person name="Panthee S."/>
            <person name="Dairi T."/>
            <person name="Ishikawa J."/>
            <person name="Ikeda H."/>
            <person name="Sakaki Y."/>
            <person name="Osada H."/>
        </authorList>
    </citation>
    <scope>NUCLEOTIDE SEQUENCE [LARGE SCALE GENOMIC DNA]</scope>
    <source>
        <strain evidence="1 2">SN-593</strain>
    </source>
</reference>
<organism evidence="1 2">
    <name type="scientific">Actinacidiphila reveromycinica</name>
    <dbReference type="NCBI Taxonomy" id="659352"/>
    <lineage>
        <taxon>Bacteria</taxon>
        <taxon>Bacillati</taxon>
        <taxon>Actinomycetota</taxon>
        <taxon>Actinomycetes</taxon>
        <taxon>Kitasatosporales</taxon>
        <taxon>Streptomycetaceae</taxon>
        <taxon>Actinacidiphila</taxon>
    </lineage>
</organism>
<reference evidence="1 2" key="4">
    <citation type="journal article" date="2020" name="Sci. Rep.">
        <title>beta-carboline chemical signals induce reveromycin production through a LuxR family regulator in Streptomyces sp. SN-593.</title>
        <authorList>
            <person name="Panthee S."/>
            <person name="Kito N."/>
            <person name="Hayashi T."/>
            <person name="Shimizu T."/>
            <person name="Ishikawa J."/>
            <person name="Hamamoto H."/>
            <person name="Osada H."/>
            <person name="Takahashi S."/>
        </authorList>
    </citation>
    <scope>NUCLEOTIDE SEQUENCE [LARGE SCALE GENOMIC DNA]</scope>
    <source>
        <strain evidence="1 2">SN-593</strain>
    </source>
</reference>
<dbReference type="AlphaFoldDB" id="A0A7U3UYH4"/>
<dbReference type="Proteomes" id="UP000595703">
    <property type="component" value="Chromosome"/>
</dbReference>
<dbReference type="RefSeq" id="WP_202237005.1">
    <property type="nucleotide sequence ID" value="NZ_AP018365.1"/>
</dbReference>
<accession>A0A7U3UYH4</accession>
<evidence type="ECO:0000313" key="1">
    <source>
        <dbReference type="EMBL" id="BBB01055.1"/>
    </source>
</evidence>
<protein>
    <submittedName>
        <fullName evidence="1">Uncharacterized protein</fullName>
    </submittedName>
</protein>
<proteinExistence type="predicted"/>
<gene>
    <name evidence="1" type="ORF">RVR_8294</name>
</gene>
<reference evidence="1 2" key="1">
    <citation type="journal article" date="2010" name="J. Bacteriol.">
        <title>Biochemical characterization of a novel indole prenyltransferase from Streptomyces sp. SN-593.</title>
        <authorList>
            <person name="Takahashi S."/>
            <person name="Takagi H."/>
            <person name="Toyoda A."/>
            <person name="Uramoto M."/>
            <person name="Nogawa T."/>
            <person name="Ueki M."/>
            <person name="Sakaki Y."/>
            <person name="Osada H."/>
        </authorList>
    </citation>
    <scope>NUCLEOTIDE SEQUENCE [LARGE SCALE GENOMIC DNA]</scope>
    <source>
        <strain evidence="1 2">SN-593</strain>
    </source>
</reference>
<sequence>MIDTYRYHVVADALTKPGDTLITLICKGCDDTPDKDPRVYTFDIKWPSLAQLHEIAELHDRQHPGAPA</sequence>
<dbReference type="KEGG" id="arev:RVR_8294"/>
<reference evidence="1 2" key="2">
    <citation type="journal article" date="2011" name="J. Antibiot.">
        <title>Furaquinocins I and J: novel polyketide isoprenoid hybrid compounds from Streptomyces reveromyceticus SN-593.</title>
        <authorList>
            <person name="Panthee S."/>
            <person name="Takahashi S."/>
            <person name="Takagi H."/>
            <person name="Nogawa T."/>
            <person name="Oowada E."/>
            <person name="Uramoto M."/>
            <person name="Osada H."/>
        </authorList>
    </citation>
    <scope>NUCLEOTIDE SEQUENCE [LARGE SCALE GENOMIC DNA]</scope>
    <source>
        <strain evidence="1 2">SN-593</strain>
    </source>
</reference>